<dbReference type="Proteomes" id="UP000023758">
    <property type="component" value="Unassembled WGS sequence"/>
</dbReference>
<protein>
    <submittedName>
        <fullName evidence="2">Uncharacterized protein</fullName>
    </submittedName>
</protein>
<gene>
    <name evidence="2" type="ORF">H103_01791</name>
</gene>
<accession>A0A022WBB5</accession>
<feature type="region of interest" description="Disordered" evidence="1">
    <location>
        <begin position="80"/>
        <end position="167"/>
    </location>
</feature>
<proteinExistence type="predicted"/>
<reference evidence="2" key="1">
    <citation type="submission" date="2014-02" db="EMBL/GenBank/DDBJ databases">
        <title>The Genome Sequence of Trichophyton rubrum (morphotype fischeri) CBS 288.86.</title>
        <authorList>
            <consortium name="The Broad Institute Genomics Platform"/>
            <person name="Cuomo C.A."/>
            <person name="White T.C."/>
            <person name="Graser Y."/>
            <person name="Martinez-Rossi N."/>
            <person name="Heitman J."/>
            <person name="Young S.K."/>
            <person name="Zeng Q."/>
            <person name="Gargeya S."/>
            <person name="Abouelleil A."/>
            <person name="Alvarado L."/>
            <person name="Chapman S.B."/>
            <person name="Gainer-Dewar J."/>
            <person name="Goldberg J."/>
            <person name="Griggs A."/>
            <person name="Gujja S."/>
            <person name="Hansen M."/>
            <person name="Howarth C."/>
            <person name="Imamovic A."/>
            <person name="Larimer J."/>
            <person name="Martinez D."/>
            <person name="Murphy C."/>
            <person name="Pearson M.D."/>
            <person name="Persinoti G."/>
            <person name="Poon T."/>
            <person name="Priest M."/>
            <person name="Roberts A.D."/>
            <person name="Saif S."/>
            <person name="Shea T.D."/>
            <person name="Sykes S.N."/>
            <person name="Wortman J."/>
            <person name="Nusbaum C."/>
            <person name="Birren B."/>
        </authorList>
    </citation>
    <scope>NUCLEOTIDE SEQUENCE [LARGE SCALE GENOMIC DNA]</scope>
    <source>
        <strain evidence="2">CBS 288.86</strain>
    </source>
</reference>
<evidence type="ECO:0000256" key="1">
    <source>
        <dbReference type="SAM" id="MobiDB-lite"/>
    </source>
</evidence>
<name>A0A022WBB5_TRIRU</name>
<dbReference type="AlphaFoldDB" id="A0A022WBB5"/>
<sequence>MYHSIILPPACLPLSLFSLSQRSSPSVASFPPACLGPLKSLRPWHLVRLLCRGGSARSSDLPAYCRPSLGLSMTFWRRQSETSSTTTTTTTTQQQRQPLNLQTSTSTSTSTVNSVNFTVNVNAASHASRRPEPAPAPGRQPASPSRPEAQRFSPCVQYQGPFVRKSK</sequence>
<dbReference type="HOGENOM" id="CLU_1603942_0_0_1"/>
<feature type="compositionally biased region" description="Low complexity" evidence="1">
    <location>
        <begin position="81"/>
        <end position="125"/>
    </location>
</feature>
<organism evidence="2">
    <name type="scientific">Trichophyton rubrum CBS 288.86</name>
    <dbReference type="NCBI Taxonomy" id="1215330"/>
    <lineage>
        <taxon>Eukaryota</taxon>
        <taxon>Fungi</taxon>
        <taxon>Dikarya</taxon>
        <taxon>Ascomycota</taxon>
        <taxon>Pezizomycotina</taxon>
        <taxon>Eurotiomycetes</taxon>
        <taxon>Eurotiomycetidae</taxon>
        <taxon>Onygenales</taxon>
        <taxon>Arthrodermataceae</taxon>
        <taxon>Trichophyton</taxon>
    </lineage>
</organism>
<evidence type="ECO:0000313" key="2">
    <source>
        <dbReference type="EMBL" id="EZF55627.1"/>
    </source>
</evidence>
<dbReference type="EMBL" id="KK207747">
    <property type="protein sequence ID" value="EZF55627.1"/>
    <property type="molecule type" value="Genomic_DNA"/>
</dbReference>